<dbReference type="RefSeq" id="WP_147649265.1">
    <property type="nucleotide sequence ID" value="NZ_CP042806.1"/>
</dbReference>
<dbReference type="OrthoDB" id="116295at2"/>
<reference evidence="2 3" key="1">
    <citation type="submission" date="2019-08" db="EMBL/GenBank/DDBJ databases">
        <title>Complete genome sequence of Terriglobus albidus strain ORNL.</title>
        <authorList>
            <person name="Podar M."/>
        </authorList>
    </citation>
    <scope>NUCLEOTIDE SEQUENCE [LARGE SCALE GENOMIC DNA]</scope>
    <source>
        <strain evidence="2 3">ORNL</strain>
    </source>
</reference>
<gene>
    <name evidence="2" type="ORF">FTW19_19630</name>
</gene>
<dbReference type="Proteomes" id="UP000321820">
    <property type="component" value="Chromosome"/>
</dbReference>
<dbReference type="NCBIfam" id="TIGR03435">
    <property type="entry name" value="Soli_TIGR03435"/>
    <property type="match status" value="1"/>
</dbReference>
<protein>
    <submittedName>
        <fullName evidence="2">TIGR03435 family protein</fullName>
    </submittedName>
</protein>
<sequence>MSNIRSFFVAFLAAAGTLLPAQTPTQTQPKPPAFDVASVKQNKSIGDGRSHIWSSSENGNFKTQNVSMKGLLEFAYGMPQTQIVGALDSVSGMTFDIDAKLDEEAETRFEAQTTFLRRTQKPEMLQTLLSERFHLMCHRENREMMSYALIPAKDGSKLKPAQKDGLRFDVGYGKLRAEGATLEQLAGVIAQRLNEPVVDASGITGRYDMEINFTPPEGPMKLNGQPIPDPPPSIFTAIQEQLGLKLEKRRGPVEVLVIDHVEMPTEN</sequence>
<keyword evidence="3" id="KW-1185">Reference proteome</keyword>
<keyword evidence="1" id="KW-0732">Signal</keyword>
<feature type="chain" id="PRO_5022782960" evidence="1">
    <location>
        <begin position="22"/>
        <end position="267"/>
    </location>
</feature>
<dbReference type="AlphaFoldDB" id="A0A5B9EFU4"/>
<evidence type="ECO:0000256" key="1">
    <source>
        <dbReference type="SAM" id="SignalP"/>
    </source>
</evidence>
<dbReference type="KEGG" id="talb:FTW19_19630"/>
<proteinExistence type="predicted"/>
<dbReference type="EMBL" id="CP042806">
    <property type="protein sequence ID" value="QEE29995.1"/>
    <property type="molecule type" value="Genomic_DNA"/>
</dbReference>
<dbReference type="InterPro" id="IPR017801">
    <property type="entry name" value="DUF3738"/>
</dbReference>
<accession>A0A5B9EFU4</accession>
<evidence type="ECO:0000313" key="3">
    <source>
        <dbReference type="Proteomes" id="UP000321820"/>
    </source>
</evidence>
<organism evidence="2 3">
    <name type="scientific">Terriglobus albidus</name>
    <dbReference type="NCBI Taxonomy" id="1592106"/>
    <lineage>
        <taxon>Bacteria</taxon>
        <taxon>Pseudomonadati</taxon>
        <taxon>Acidobacteriota</taxon>
        <taxon>Terriglobia</taxon>
        <taxon>Terriglobales</taxon>
        <taxon>Acidobacteriaceae</taxon>
        <taxon>Terriglobus</taxon>
    </lineage>
</organism>
<name>A0A5B9EFU4_9BACT</name>
<feature type="signal peptide" evidence="1">
    <location>
        <begin position="1"/>
        <end position="21"/>
    </location>
</feature>
<dbReference type="Pfam" id="PF12543">
    <property type="entry name" value="DUF3738"/>
    <property type="match status" value="1"/>
</dbReference>
<evidence type="ECO:0000313" key="2">
    <source>
        <dbReference type="EMBL" id="QEE29995.1"/>
    </source>
</evidence>